<feature type="region of interest" description="Disordered" evidence="11">
    <location>
        <begin position="178"/>
        <end position="215"/>
    </location>
</feature>
<dbReference type="EC" id="1.1.1.45" evidence="8"/>
<dbReference type="InterPro" id="IPR006176">
    <property type="entry name" value="3-OHacyl-CoA_DH_NAD-bd"/>
</dbReference>
<dbReference type="GO" id="GO:0006631">
    <property type="term" value="P:fatty acid metabolic process"/>
    <property type="evidence" value="ECO:0007669"/>
    <property type="project" value="InterPro"/>
</dbReference>
<keyword evidence="5" id="KW-0597">Phosphoprotein</keyword>
<evidence type="ECO:0000256" key="10">
    <source>
        <dbReference type="PIRSR" id="PIRSR000105-1"/>
    </source>
</evidence>
<evidence type="ECO:0000256" key="6">
    <source>
        <dbReference type="ARBA" id="ARBA00023002"/>
    </source>
</evidence>
<evidence type="ECO:0000256" key="7">
    <source>
        <dbReference type="ARBA" id="ARBA00023027"/>
    </source>
</evidence>
<dbReference type="PIRSF" id="PIRSF000105">
    <property type="entry name" value="HCDH"/>
    <property type="match status" value="1"/>
</dbReference>
<name>A0A842HLT2_9BURK</name>
<evidence type="ECO:0000259" key="13">
    <source>
        <dbReference type="Pfam" id="PF02737"/>
    </source>
</evidence>
<comment type="subunit">
    <text evidence="3">Homodimer.</text>
</comment>
<dbReference type="GO" id="GO:0050104">
    <property type="term" value="F:L-gulonate 3-dehydrogenase activity"/>
    <property type="evidence" value="ECO:0007669"/>
    <property type="project" value="UniProtKB-EC"/>
</dbReference>
<comment type="subcellular location">
    <subcellularLocation>
        <location evidence="1">Cytoplasm</location>
    </subcellularLocation>
</comment>
<dbReference type="GO" id="GO:0005737">
    <property type="term" value="C:cytoplasm"/>
    <property type="evidence" value="ECO:0007669"/>
    <property type="project" value="UniProtKB-SubCell"/>
</dbReference>
<proteinExistence type="inferred from homology"/>
<dbReference type="SUPFAM" id="SSF48179">
    <property type="entry name" value="6-phosphogluconate dehydrogenase C-terminal domain-like"/>
    <property type="match status" value="1"/>
</dbReference>
<feature type="domain" description="3-hydroxyacyl-CoA dehydrogenase C-terminal" evidence="12">
    <location>
        <begin position="243"/>
        <end position="342"/>
    </location>
</feature>
<dbReference type="Pfam" id="PF00725">
    <property type="entry name" value="3HCDH"/>
    <property type="match status" value="1"/>
</dbReference>
<dbReference type="Gene3D" id="1.10.1040.10">
    <property type="entry name" value="N-(1-d-carboxylethyl)-l-norvaline Dehydrogenase, domain 2"/>
    <property type="match status" value="1"/>
</dbReference>
<feature type="site" description="Important for catalytic activity" evidence="10">
    <location>
        <position position="159"/>
    </location>
</feature>
<protein>
    <recommendedName>
        <fullName evidence="9">L-gulonate 3-dehydrogenase</fullName>
        <ecNumber evidence="8">1.1.1.45</ecNumber>
    </recommendedName>
    <alternativeName>
        <fullName evidence="9">L-gulonate 3-dehydrogenase</fullName>
    </alternativeName>
</protein>
<evidence type="ECO:0000256" key="2">
    <source>
        <dbReference type="ARBA" id="ARBA00009463"/>
    </source>
</evidence>
<evidence type="ECO:0000259" key="12">
    <source>
        <dbReference type="Pfam" id="PF00725"/>
    </source>
</evidence>
<feature type="domain" description="3-hydroxyacyl-CoA dehydrogenase NAD binding" evidence="13">
    <location>
        <begin position="16"/>
        <end position="176"/>
    </location>
</feature>
<organism evidence="14 15">
    <name type="scientific">Pusillimonas minor</name>
    <dbReference type="NCBI Taxonomy" id="2697024"/>
    <lineage>
        <taxon>Bacteria</taxon>
        <taxon>Pseudomonadati</taxon>
        <taxon>Pseudomonadota</taxon>
        <taxon>Betaproteobacteria</taxon>
        <taxon>Burkholderiales</taxon>
        <taxon>Alcaligenaceae</taxon>
        <taxon>Pusillimonas</taxon>
    </lineage>
</organism>
<keyword evidence="6" id="KW-0560">Oxidoreductase</keyword>
<dbReference type="PANTHER" id="PTHR48075">
    <property type="entry name" value="3-HYDROXYACYL-COA DEHYDROGENASE FAMILY PROTEIN"/>
    <property type="match status" value="1"/>
</dbReference>
<evidence type="ECO:0000313" key="14">
    <source>
        <dbReference type="EMBL" id="MBC2769247.1"/>
    </source>
</evidence>
<comment type="similarity">
    <text evidence="2">Belongs to the 3-hydroxyacyl-CoA dehydrogenase family.</text>
</comment>
<evidence type="ECO:0000256" key="11">
    <source>
        <dbReference type="SAM" id="MobiDB-lite"/>
    </source>
</evidence>
<dbReference type="InterPro" id="IPR013328">
    <property type="entry name" value="6PGD_dom2"/>
</dbReference>
<dbReference type="RefSeq" id="WP_185779000.1">
    <property type="nucleotide sequence ID" value="NZ_JACJUU010000002.1"/>
</dbReference>
<dbReference type="Gene3D" id="3.40.50.720">
    <property type="entry name" value="NAD(P)-binding Rossmann-like Domain"/>
    <property type="match status" value="1"/>
</dbReference>
<keyword evidence="4" id="KW-0963">Cytoplasm</keyword>
<feature type="compositionally biased region" description="Low complexity" evidence="11">
    <location>
        <begin position="180"/>
        <end position="215"/>
    </location>
</feature>
<accession>A0A842HLT2</accession>
<evidence type="ECO:0000256" key="1">
    <source>
        <dbReference type="ARBA" id="ARBA00004496"/>
    </source>
</evidence>
<dbReference type="InterPro" id="IPR006108">
    <property type="entry name" value="3HC_DH_C"/>
</dbReference>
<keyword evidence="7" id="KW-0520">NAD</keyword>
<comment type="caution">
    <text evidence="14">The sequence shown here is derived from an EMBL/GenBank/DDBJ whole genome shotgun (WGS) entry which is preliminary data.</text>
</comment>
<evidence type="ECO:0000256" key="3">
    <source>
        <dbReference type="ARBA" id="ARBA00011738"/>
    </source>
</evidence>
<sequence length="383" mass="40620">MALNNTTAQTNPPAIVAIGAGRMGRGIAVAYAIRGQSVVIVDFKPRSAEQFQALQNDIDQELNTTLQQLADLGMFSADQVAQHRARISVVSLDQAAQALAGAHIIYEGVPETLDAKRDALGRICQAAPADAIIASTTSTMLASDLAAMVTHPERFMNAHWLNPAYIIPLVEISAHNGPVTAPGTETGAAAGTNPTTATGNAAATNRSTATPNPAATSPEALAALKSSLKAIGKVPVQCGCTPGFIVPRLQTLIMNEAARMVEEGVATAEEIDLATRYGLGFRFASIGVLEFIDYGGNDILYHASRYLADNLDPTRYTAPDIVQRYMHEGKIGLRSASGFLSYEGVDLNAYRRDVLARTLGMLRHFGLDQSIPSTTVKETGNEN</sequence>
<dbReference type="Pfam" id="PF02737">
    <property type="entry name" value="3HCDH_N"/>
    <property type="match status" value="1"/>
</dbReference>
<dbReference type="Proteomes" id="UP000545386">
    <property type="component" value="Unassembled WGS sequence"/>
</dbReference>
<evidence type="ECO:0000256" key="5">
    <source>
        <dbReference type="ARBA" id="ARBA00022553"/>
    </source>
</evidence>
<dbReference type="InterPro" id="IPR008927">
    <property type="entry name" value="6-PGluconate_DH-like_C_sf"/>
</dbReference>
<evidence type="ECO:0000256" key="4">
    <source>
        <dbReference type="ARBA" id="ARBA00022490"/>
    </source>
</evidence>
<dbReference type="InterPro" id="IPR036291">
    <property type="entry name" value="NAD(P)-bd_dom_sf"/>
</dbReference>
<dbReference type="InterPro" id="IPR022694">
    <property type="entry name" value="3-OHacyl-CoA_DH"/>
</dbReference>
<evidence type="ECO:0000256" key="8">
    <source>
        <dbReference type="ARBA" id="ARBA00038962"/>
    </source>
</evidence>
<dbReference type="EMBL" id="JACJUU010000002">
    <property type="protein sequence ID" value="MBC2769247.1"/>
    <property type="molecule type" value="Genomic_DNA"/>
</dbReference>
<evidence type="ECO:0000313" key="15">
    <source>
        <dbReference type="Proteomes" id="UP000545386"/>
    </source>
</evidence>
<evidence type="ECO:0000256" key="9">
    <source>
        <dbReference type="ARBA" id="ARBA00042709"/>
    </source>
</evidence>
<dbReference type="PANTHER" id="PTHR48075:SF1">
    <property type="entry name" value="LAMBDA-CRYSTALLIN HOMOLOG"/>
    <property type="match status" value="1"/>
</dbReference>
<dbReference type="SUPFAM" id="SSF51735">
    <property type="entry name" value="NAD(P)-binding Rossmann-fold domains"/>
    <property type="match status" value="1"/>
</dbReference>
<gene>
    <name evidence="14" type="ORF">GTU67_04870</name>
</gene>
<dbReference type="AlphaFoldDB" id="A0A842HLT2"/>
<reference evidence="14 15" key="1">
    <citation type="submission" date="2020-08" db="EMBL/GenBank/DDBJ databases">
        <title>Paraeoetvoesia sp. YC-7-48 draft genome sequence.</title>
        <authorList>
            <person name="Yao L."/>
        </authorList>
    </citation>
    <scope>NUCLEOTIDE SEQUENCE [LARGE SCALE GENOMIC DNA]</scope>
    <source>
        <strain evidence="15">YC-7-48</strain>
    </source>
</reference>
<keyword evidence="15" id="KW-1185">Reference proteome</keyword>
<dbReference type="GO" id="GO:0070403">
    <property type="term" value="F:NAD+ binding"/>
    <property type="evidence" value="ECO:0007669"/>
    <property type="project" value="InterPro"/>
</dbReference>